<dbReference type="InterPro" id="IPR029063">
    <property type="entry name" value="SAM-dependent_MTases_sf"/>
</dbReference>
<reference evidence="2 3" key="1">
    <citation type="submission" date="2021-08" db="EMBL/GenBank/DDBJ databases">
        <title>Streptomyces sp. PTM05 isolated from lichen.</title>
        <authorList>
            <person name="Somphong A."/>
            <person name="Phongsopitanun W."/>
            <person name="Tanasupawat S."/>
        </authorList>
    </citation>
    <scope>NUCLEOTIDE SEQUENCE [LARGE SCALE GENOMIC DNA]</scope>
    <source>
        <strain evidence="2 3">Ptm05</strain>
    </source>
</reference>
<comment type="caution">
    <text evidence="2">The sequence shown here is derived from an EMBL/GenBank/DDBJ whole genome shotgun (WGS) entry which is preliminary data.</text>
</comment>
<dbReference type="GO" id="GO:0032259">
    <property type="term" value="P:methylation"/>
    <property type="evidence" value="ECO:0007669"/>
    <property type="project" value="UniProtKB-KW"/>
</dbReference>
<sequence length="268" mass="29760">MKRPRWIPEGTDQETPNVARVYDCYLGGSHNFAADREMARKAVELWPELPKIMRANRGFLRRAVQYLAERGFTRFLDIGSGIPTFGAVHEVARRIQPDARVVYVDIDPVAVAHSRLILEGDERAAVIEADMREPRALLADPAVADLLAAGEPVAVLLVAVLHFVRDEEDPVGIVRVLRDAMPPGSALVLSHASFEGRPDQAGPHQDLYARTPTPLTMRSREDVVRLFDGFELIEPGVVYLPEWRPERPESVGPHPERMTGLAGVGRLS</sequence>
<dbReference type="RefSeq" id="WP_222981014.1">
    <property type="nucleotide sequence ID" value="NZ_JAINVZ010000023.1"/>
</dbReference>
<dbReference type="PIRSF" id="PIRSF017393">
    <property type="entry name" value="MTase_SAV2177"/>
    <property type="match status" value="1"/>
</dbReference>
<proteinExistence type="predicted"/>
<feature type="region of interest" description="Disordered" evidence="1">
    <location>
        <begin position="245"/>
        <end position="268"/>
    </location>
</feature>
<dbReference type="InterPro" id="IPR006764">
    <property type="entry name" value="SAM_dep_MeTrfase_SAV2177_type"/>
</dbReference>
<dbReference type="SUPFAM" id="SSF53335">
    <property type="entry name" value="S-adenosyl-L-methionine-dependent methyltransferases"/>
    <property type="match status" value="1"/>
</dbReference>
<keyword evidence="2" id="KW-0489">Methyltransferase</keyword>
<dbReference type="GO" id="GO:0008168">
    <property type="term" value="F:methyltransferase activity"/>
    <property type="evidence" value="ECO:0007669"/>
    <property type="project" value="UniProtKB-KW"/>
</dbReference>
<name>A0ABS7R140_9ACTN</name>
<dbReference type="Proteomes" id="UP001198565">
    <property type="component" value="Unassembled WGS sequence"/>
</dbReference>
<dbReference type="Pfam" id="PF04672">
    <property type="entry name" value="Methyltransf_19"/>
    <property type="match status" value="1"/>
</dbReference>
<dbReference type="Gene3D" id="3.40.50.150">
    <property type="entry name" value="Vaccinia Virus protein VP39"/>
    <property type="match status" value="1"/>
</dbReference>
<gene>
    <name evidence="2" type="ORF">K7472_26100</name>
</gene>
<protein>
    <submittedName>
        <fullName evidence="2">SAM-dependent methyltransferase</fullName>
    </submittedName>
</protein>
<accession>A0ABS7R140</accession>
<organism evidence="2 3">
    <name type="scientific">Streptantibioticus parmotrematis</name>
    <dbReference type="NCBI Taxonomy" id="2873249"/>
    <lineage>
        <taxon>Bacteria</taxon>
        <taxon>Bacillati</taxon>
        <taxon>Actinomycetota</taxon>
        <taxon>Actinomycetes</taxon>
        <taxon>Kitasatosporales</taxon>
        <taxon>Streptomycetaceae</taxon>
        <taxon>Streptantibioticus</taxon>
    </lineage>
</organism>
<feature type="compositionally biased region" description="Basic and acidic residues" evidence="1">
    <location>
        <begin position="245"/>
        <end position="257"/>
    </location>
</feature>
<evidence type="ECO:0000313" key="2">
    <source>
        <dbReference type="EMBL" id="MBY8888285.1"/>
    </source>
</evidence>
<keyword evidence="2" id="KW-0808">Transferase</keyword>
<keyword evidence="3" id="KW-1185">Reference proteome</keyword>
<dbReference type="EMBL" id="JAINVZ010000023">
    <property type="protein sequence ID" value="MBY8888285.1"/>
    <property type="molecule type" value="Genomic_DNA"/>
</dbReference>
<dbReference type="CDD" id="cd02440">
    <property type="entry name" value="AdoMet_MTases"/>
    <property type="match status" value="1"/>
</dbReference>
<evidence type="ECO:0000313" key="3">
    <source>
        <dbReference type="Proteomes" id="UP001198565"/>
    </source>
</evidence>
<evidence type="ECO:0000256" key="1">
    <source>
        <dbReference type="SAM" id="MobiDB-lite"/>
    </source>
</evidence>